<evidence type="ECO:0000256" key="6">
    <source>
        <dbReference type="ARBA" id="ARBA00022729"/>
    </source>
</evidence>
<dbReference type="InterPro" id="IPR013780">
    <property type="entry name" value="Glyco_hydro_b"/>
</dbReference>
<comment type="catalytic activity">
    <reaction evidence="1">
        <text>Hydrolysis of terminal, non-reducing beta-D-glucosyl residues with release of beta-D-glucose.</text>
        <dbReference type="EC" id="3.2.1.21"/>
    </reaction>
</comment>
<dbReference type="SUPFAM" id="SSF49452">
    <property type="entry name" value="Starch-binding domain-like"/>
    <property type="match status" value="1"/>
</dbReference>
<dbReference type="Gene3D" id="3.20.20.80">
    <property type="entry name" value="Glycosidases"/>
    <property type="match status" value="2"/>
</dbReference>
<evidence type="ECO:0000256" key="11">
    <source>
        <dbReference type="ARBA" id="ARBA00023316"/>
    </source>
</evidence>
<feature type="region of interest" description="Disordered" evidence="15">
    <location>
        <begin position="570"/>
        <end position="609"/>
    </location>
</feature>
<evidence type="ECO:0000256" key="16">
    <source>
        <dbReference type="SAM" id="SignalP"/>
    </source>
</evidence>
<dbReference type="Gene3D" id="2.60.40.1180">
    <property type="entry name" value="Golgi alpha-mannosidase II"/>
    <property type="match status" value="2"/>
</dbReference>
<dbReference type="InterPro" id="IPR017853">
    <property type="entry name" value="GH"/>
</dbReference>
<name>A0AAD4PUD9_9EURO</name>
<gene>
    <name evidence="18" type="ORF">BGW36DRAFT_401463</name>
</gene>
<dbReference type="InterPro" id="IPR048395">
    <property type="entry name" value="Glyco_hydro_31_C"/>
</dbReference>
<keyword evidence="9" id="KW-0119">Carbohydrate metabolism</keyword>
<dbReference type="GO" id="GO:0008422">
    <property type="term" value="F:beta-glucosidase activity"/>
    <property type="evidence" value="ECO:0007669"/>
    <property type="project" value="UniProtKB-EC"/>
</dbReference>
<comment type="similarity">
    <text evidence="4 14">Belongs to the glycosyl hydrolase 31 family.</text>
</comment>
<comment type="caution">
    <text evidence="18">The sequence shown here is derived from an EMBL/GenBank/DDBJ whole genome shotgun (WGS) entry which is preliminary data.</text>
</comment>
<feature type="domain" description="CBM20" evidence="17">
    <location>
        <begin position="473"/>
        <end position="577"/>
    </location>
</feature>
<dbReference type="InterPro" id="IPR000322">
    <property type="entry name" value="Glyco_hydro_31_TIM"/>
</dbReference>
<keyword evidence="11" id="KW-0961">Cell wall biogenesis/degradation</keyword>
<dbReference type="RefSeq" id="XP_046066295.1">
    <property type="nucleotide sequence ID" value="XM_046218746.1"/>
</dbReference>
<evidence type="ECO:0000256" key="2">
    <source>
        <dbReference type="ARBA" id="ARBA00001657"/>
    </source>
</evidence>
<dbReference type="Pfam" id="PF21365">
    <property type="entry name" value="Glyco_hydro_31_3rd"/>
    <property type="match status" value="1"/>
</dbReference>
<keyword evidence="5" id="KW-0964">Secreted</keyword>
<dbReference type="GeneID" id="70249033"/>
<dbReference type="Gene3D" id="2.60.40.1760">
    <property type="entry name" value="glycosyl hydrolase (family 31)"/>
    <property type="match status" value="1"/>
</dbReference>
<evidence type="ECO:0000256" key="10">
    <source>
        <dbReference type="ARBA" id="ARBA00023295"/>
    </source>
</evidence>
<evidence type="ECO:0000256" key="4">
    <source>
        <dbReference type="ARBA" id="ARBA00007806"/>
    </source>
</evidence>
<dbReference type="EMBL" id="JAJTJA010000014">
    <property type="protein sequence ID" value="KAH8690012.1"/>
    <property type="molecule type" value="Genomic_DNA"/>
</dbReference>
<keyword evidence="7 14" id="KW-0378">Hydrolase</keyword>
<keyword evidence="10 14" id="KW-0326">Glycosidase</keyword>
<evidence type="ECO:0000313" key="18">
    <source>
        <dbReference type="EMBL" id="KAH8690012.1"/>
    </source>
</evidence>
<evidence type="ECO:0000256" key="7">
    <source>
        <dbReference type="ARBA" id="ARBA00022801"/>
    </source>
</evidence>
<dbReference type="PANTHER" id="PTHR22762">
    <property type="entry name" value="ALPHA-GLUCOSIDASE"/>
    <property type="match status" value="1"/>
</dbReference>
<dbReference type="CDD" id="cd06602">
    <property type="entry name" value="GH31_MGAM_SI_GAA"/>
    <property type="match status" value="1"/>
</dbReference>
<comment type="subcellular location">
    <subcellularLocation>
        <location evidence="3">Secreted</location>
    </subcellularLocation>
</comment>
<keyword evidence="6 16" id="KW-0732">Signal</keyword>
<evidence type="ECO:0000256" key="9">
    <source>
        <dbReference type="ARBA" id="ARBA00023277"/>
    </source>
</evidence>
<reference evidence="18" key="1">
    <citation type="submission" date="2021-12" db="EMBL/GenBank/DDBJ databases">
        <title>Convergent genome expansion in fungi linked to evolution of root-endophyte symbiosis.</title>
        <authorList>
            <consortium name="DOE Joint Genome Institute"/>
            <person name="Ke Y.-H."/>
            <person name="Bonito G."/>
            <person name="Liao H.-L."/>
            <person name="Looney B."/>
            <person name="Rojas-Flechas A."/>
            <person name="Nash J."/>
            <person name="Hameed K."/>
            <person name="Schadt C."/>
            <person name="Martin F."/>
            <person name="Crous P.W."/>
            <person name="Miettinen O."/>
            <person name="Magnuson J.K."/>
            <person name="Labbe J."/>
            <person name="Jacobson D."/>
            <person name="Doktycz M.J."/>
            <person name="Veneault-Fourrey C."/>
            <person name="Kuo A."/>
            <person name="Mondo S."/>
            <person name="Calhoun S."/>
            <person name="Riley R."/>
            <person name="Ohm R."/>
            <person name="LaButti K."/>
            <person name="Andreopoulos B."/>
            <person name="Pangilinan J."/>
            <person name="Nolan M."/>
            <person name="Tritt A."/>
            <person name="Clum A."/>
            <person name="Lipzen A."/>
            <person name="Daum C."/>
            <person name="Barry K."/>
            <person name="Grigoriev I.V."/>
            <person name="Vilgalys R."/>
        </authorList>
    </citation>
    <scope>NUCLEOTIDE SEQUENCE</scope>
    <source>
        <strain evidence="18">PMI_201</strain>
    </source>
</reference>
<dbReference type="GO" id="GO:0071555">
    <property type="term" value="P:cell wall organization"/>
    <property type="evidence" value="ECO:0007669"/>
    <property type="project" value="UniProtKB-KW"/>
</dbReference>
<feature type="compositionally biased region" description="Polar residues" evidence="15">
    <location>
        <begin position="570"/>
        <end position="580"/>
    </location>
</feature>
<dbReference type="GO" id="GO:0004558">
    <property type="term" value="F:alpha-1,4-glucosidase activity"/>
    <property type="evidence" value="ECO:0007669"/>
    <property type="project" value="UniProtKB-EC"/>
</dbReference>
<evidence type="ECO:0000256" key="15">
    <source>
        <dbReference type="SAM" id="MobiDB-lite"/>
    </source>
</evidence>
<feature type="chain" id="PRO_5041903060" evidence="16">
    <location>
        <begin position="22"/>
        <end position="990"/>
    </location>
</feature>
<comment type="catalytic activity">
    <reaction evidence="2">
        <text>Hydrolysis of terminal, non-reducing (1-&gt;4)-linked alpha-D-glucose residues with release of alpha-D-glucose.</text>
        <dbReference type="EC" id="3.2.1.20"/>
    </reaction>
</comment>
<dbReference type="InterPro" id="IPR002044">
    <property type="entry name" value="CBM20"/>
</dbReference>
<dbReference type="InterPro" id="IPR025887">
    <property type="entry name" value="Glyco_hydro_31_N_dom"/>
</dbReference>
<dbReference type="InterPro" id="IPR011013">
    <property type="entry name" value="Gal_mutarotase_sf_dom"/>
</dbReference>
<keyword evidence="12" id="KW-0624">Polysaccharide degradation</keyword>
<dbReference type="AlphaFoldDB" id="A0AAD4PUD9"/>
<dbReference type="GO" id="GO:0000272">
    <property type="term" value="P:polysaccharide catabolic process"/>
    <property type="evidence" value="ECO:0007669"/>
    <property type="project" value="UniProtKB-KW"/>
</dbReference>
<dbReference type="Proteomes" id="UP001201262">
    <property type="component" value="Unassembled WGS sequence"/>
</dbReference>
<evidence type="ECO:0000256" key="1">
    <source>
        <dbReference type="ARBA" id="ARBA00000448"/>
    </source>
</evidence>
<dbReference type="InterPro" id="IPR013783">
    <property type="entry name" value="Ig-like_fold"/>
</dbReference>
<dbReference type="SUPFAM" id="SSF51011">
    <property type="entry name" value="Glycosyl hydrolase domain"/>
    <property type="match status" value="1"/>
</dbReference>
<dbReference type="Pfam" id="PF00686">
    <property type="entry name" value="CBM_20"/>
    <property type="match status" value="1"/>
</dbReference>
<evidence type="ECO:0000256" key="14">
    <source>
        <dbReference type="RuleBase" id="RU361185"/>
    </source>
</evidence>
<evidence type="ECO:0000256" key="12">
    <source>
        <dbReference type="ARBA" id="ARBA00023326"/>
    </source>
</evidence>
<evidence type="ECO:0000256" key="8">
    <source>
        <dbReference type="ARBA" id="ARBA00023180"/>
    </source>
</evidence>
<evidence type="ECO:0000256" key="3">
    <source>
        <dbReference type="ARBA" id="ARBA00004613"/>
    </source>
</evidence>
<dbReference type="PANTHER" id="PTHR22762:SF67">
    <property type="entry name" value="ALPHA_BETA-GLUCOSIDASE AGDC-RELATED"/>
    <property type="match status" value="1"/>
</dbReference>
<dbReference type="GO" id="GO:2001070">
    <property type="term" value="F:starch binding"/>
    <property type="evidence" value="ECO:0007669"/>
    <property type="project" value="InterPro"/>
</dbReference>
<sequence>MRTYLVIAVGLLLGADAAVLASRNGTASCPGYQASNVRTRNGAVVSADLTLAGPACNVYGTDLDNLKLEIEYETDKRVHVKIYDAAEQVYQVPTSVLPRPDSNNGHPVKSDFKVSIEKNPFSLKVTRRSTNEVLFDTSGHPLIFESQYLGLRTSLPDSPNLYGLGESTDSFRLQTDNYIRTLWSRDAYLTPQNSNLYGNHPVYFDHRGSKGTHAVFLLNSNGMDIKINKDSDGQYLEYNTLGGIFDFYFLAGPTPKDVAVQYSETIGKAVMMPYWGFGFHTCRYGYQDIYEVAEVIANYSAANIPLETQWTDIDYMDLRKVFTLDPLRYPLHLVREVVSYLHDHNQHYIVMVDPAVSYSDYPAFNDGVKDDAFLTTSNGSVYQGVVWPGIAAFPDWFAPKTQDYWNGQFSSFFSADTGVDIDALWIDMNEASNFCPWPCSDPAAFAQSNGDPPNPPAVRLSAPRPIPGFGPDFQPKCVASVSFTVHAETYNGENIYILGSSPSLGEGDSHNAVAMSAANYPEWQVTVDMPVNGTFTYEYIRRESDGSWIYEKQNRTITTGDCETGVQQVSGNITTNSGPQKRSLDSSLAPMTRSQTPRDIAQKRDGSMSGLPGRDLLDPAYHINNTAGSISNLTIRTDLHHSNGLALYDTHNFYGSMMSSASRDAMLGRRPSVRPMVITRSTFAGAGRQVGHWLGDNNADWDHYRWTIYELQEFAALYQIPMVGSDVCGFAGDTTDELCSRWIFVGAFSPFFRSHQNLGTVPHEFYRTPMIAAAARAAIDIRYRLLDYAYTAMWTQTQTGIPMINPIFFEYPHDDNTVDLPYQFFYGSSILVAPVTEENSTSVSIYLPKDLFYDFYTGAPVQGQGKTVQLTDVAFDTVPLYYKSGSIIPQRIASANTTVLLRQQNFEIVVAPDFHGRASGTLYLDDGDSIEQPHTSEIFFEYYNGIFLITGKFGYNAGDVAISQIRVLGENAKNHTVNVKLTGDYHGKLN</sequence>
<keyword evidence="8" id="KW-0325">Glycoprotein</keyword>
<dbReference type="GO" id="GO:0005576">
    <property type="term" value="C:extracellular region"/>
    <property type="evidence" value="ECO:0007669"/>
    <property type="project" value="UniProtKB-SubCell"/>
</dbReference>
<organism evidence="18 19">
    <name type="scientific">Talaromyces proteolyticus</name>
    <dbReference type="NCBI Taxonomy" id="1131652"/>
    <lineage>
        <taxon>Eukaryota</taxon>
        <taxon>Fungi</taxon>
        <taxon>Dikarya</taxon>
        <taxon>Ascomycota</taxon>
        <taxon>Pezizomycotina</taxon>
        <taxon>Eurotiomycetes</taxon>
        <taxon>Eurotiomycetidae</taxon>
        <taxon>Eurotiales</taxon>
        <taxon>Trichocomaceae</taxon>
        <taxon>Talaromyces</taxon>
        <taxon>Talaromyces sect. Bacilispori</taxon>
    </lineage>
</organism>
<evidence type="ECO:0000256" key="5">
    <source>
        <dbReference type="ARBA" id="ARBA00022525"/>
    </source>
</evidence>
<proteinExistence type="inferred from homology"/>
<dbReference type="SUPFAM" id="SSF51445">
    <property type="entry name" value="(Trans)glycosidases"/>
    <property type="match status" value="1"/>
</dbReference>
<dbReference type="Pfam" id="PF01055">
    <property type="entry name" value="Glyco_hydro_31_2nd"/>
    <property type="match status" value="1"/>
</dbReference>
<protein>
    <submittedName>
        <fullName evidence="18">Alpha-glucosidase</fullName>
    </submittedName>
</protein>
<evidence type="ECO:0000259" key="17">
    <source>
        <dbReference type="PROSITE" id="PS51166"/>
    </source>
</evidence>
<dbReference type="InterPro" id="IPR013784">
    <property type="entry name" value="Carb-bd-like_fold"/>
</dbReference>
<dbReference type="CDD" id="cd14752">
    <property type="entry name" value="GH31_N"/>
    <property type="match status" value="1"/>
</dbReference>
<dbReference type="SMART" id="SM01065">
    <property type="entry name" value="CBM_2"/>
    <property type="match status" value="1"/>
</dbReference>
<dbReference type="SUPFAM" id="SSF74650">
    <property type="entry name" value="Galactose mutarotase-like"/>
    <property type="match status" value="1"/>
</dbReference>
<comment type="function">
    <text evidence="13">Glucosidase involved in the degradation of cellulosic biomass. Has both alpha- and beta-glucosidase activity.</text>
</comment>
<accession>A0AAD4PUD9</accession>
<evidence type="ECO:0000256" key="13">
    <source>
        <dbReference type="ARBA" id="ARBA00025512"/>
    </source>
</evidence>
<keyword evidence="19" id="KW-1185">Reference proteome</keyword>
<dbReference type="Pfam" id="PF13802">
    <property type="entry name" value="Gal_mutarotas_2"/>
    <property type="match status" value="1"/>
</dbReference>
<dbReference type="PROSITE" id="PS51166">
    <property type="entry name" value="CBM20"/>
    <property type="match status" value="1"/>
</dbReference>
<evidence type="ECO:0000313" key="19">
    <source>
        <dbReference type="Proteomes" id="UP001201262"/>
    </source>
</evidence>
<feature type="signal peptide" evidence="16">
    <location>
        <begin position="1"/>
        <end position="21"/>
    </location>
</feature>
<dbReference type="Gene3D" id="2.60.40.10">
    <property type="entry name" value="Immunoglobulins"/>
    <property type="match status" value="1"/>
</dbReference>